<dbReference type="InterPro" id="IPR036135">
    <property type="entry name" value="MoeA_linker/N_sf"/>
</dbReference>
<keyword evidence="7" id="KW-0808">Transferase</keyword>
<comment type="catalytic activity">
    <reaction evidence="6">
        <text>adenylyl-molybdopterin + molybdate = Mo-molybdopterin + AMP + H(+)</text>
        <dbReference type="Rhea" id="RHEA:35047"/>
        <dbReference type="ChEBI" id="CHEBI:15378"/>
        <dbReference type="ChEBI" id="CHEBI:36264"/>
        <dbReference type="ChEBI" id="CHEBI:62727"/>
        <dbReference type="ChEBI" id="CHEBI:71302"/>
        <dbReference type="ChEBI" id="CHEBI:456215"/>
        <dbReference type="EC" id="2.10.1.1"/>
    </reaction>
</comment>
<evidence type="ECO:0000313" key="10">
    <source>
        <dbReference type="Proteomes" id="UP000830835"/>
    </source>
</evidence>
<dbReference type="SMART" id="SM00852">
    <property type="entry name" value="MoCF_biosynth"/>
    <property type="match status" value="1"/>
</dbReference>
<dbReference type="Pfam" id="PF00994">
    <property type="entry name" value="MoCF_biosynth"/>
    <property type="match status" value="1"/>
</dbReference>
<keyword evidence="7" id="KW-0479">Metal-binding</keyword>
<dbReference type="SUPFAM" id="SSF63882">
    <property type="entry name" value="MoeA N-terminal region -like"/>
    <property type="match status" value="1"/>
</dbReference>
<evidence type="ECO:0000313" key="9">
    <source>
        <dbReference type="EMBL" id="MCJ2542302.1"/>
    </source>
</evidence>
<evidence type="ECO:0000256" key="3">
    <source>
        <dbReference type="ARBA" id="ARBA00010763"/>
    </source>
</evidence>
<keyword evidence="7" id="KW-0460">Magnesium</keyword>
<dbReference type="EC" id="2.10.1.1" evidence="7"/>
<comment type="function">
    <text evidence="1 7">Catalyzes the insertion of molybdate into adenylated molybdopterin with the concomitant release of AMP.</text>
</comment>
<dbReference type="Gene3D" id="3.90.105.10">
    <property type="entry name" value="Molybdopterin biosynthesis moea protein, domain 2"/>
    <property type="match status" value="1"/>
</dbReference>
<dbReference type="InterPro" id="IPR038987">
    <property type="entry name" value="MoeA-like"/>
</dbReference>
<keyword evidence="10" id="KW-1185">Reference proteome</keyword>
<keyword evidence="4 7" id="KW-0500">Molybdenum</keyword>
<feature type="domain" description="MoaB/Mog" evidence="8">
    <location>
        <begin position="177"/>
        <end position="320"/>
    </location>
</feature>
<dbReference type="PANTHER" id="PTHR10192:SF5">
    <property type="entry name" value="GEPHYRIN"/>
    <property type="match status" value="1"/>
</dbReference>
<evidence type="ECO:0000256" key="5">
    <source>
        <dbReference type="ARBA" id="ARBA00023150"/>
    </source>
</evidence>
<dbReference type="SUPFAM" id="SSF63867">
    <property type="entry name" value="MoeA C-terminal domain-like"/>
    <property type="match status" value="1"/>
</dbReference>
<reference evidence="9" key="1">
    <citation type="submission" date="2021-02" db="EMBL/GenBank/DDBJ databases">
        <title>The CRISPR/cas machinery reduction and long-range gene transfer in the hot spring cyanobacterium Synechococcus.</title>
        <authorList>
            <person name="Dvorak P."/>
            <person name="Jahodarova E."/>
            <person name="Hasler P."/>
            <person name="Poulickova A."/>
        </authorList>
    </citation>
    <scope>NUCLEOTIDE SEQUENCE</scope>
    <source>
        <strain evidence="9">Rupite</strain>
    </source>
</reference>
<dbReference type="InterPro" id="IPR005110">
    <property type="entry name" value="MoeA_linker/N"/>
</dbReference>
<dbReference type="NCBIfam" id="NF045515">
    <property type="entry name" value="Glp_gephyrin"/>
    <property type="match status" value="1"/>
</dbReference>
<evidence type="ECO:0000256" key="4">
    <source>
        <dbReference type="ARBA" id="ARBA00022505"/>
    </source>
</evidence>
<comment type="similarity">
    <text evidence="3 7">Belongs to the MoeA family.</text>
</comment>
<evidence type="ECO:0000259" key="8">
    <source>
        <dbReference type="SMART" id="SM00852"/>
    </source>
</evidence>
<dbReference type="PROSITE" id="PS01079">
    <property type="entry name" value="MOCF_BIOSYNTHESIS_2"/>
    <property type="match status" value="1"/>
</dbReference>
<dbReference type="InterPro" id="IPR036688">
    <property type="entry name" value="MoeA_C_domain_IV_sf"/>
</dbReference>
<comment type="cofactor">
    <cofactor evidence="7">
        <name>Mg(2+)</name>
        <dbReference type="ChEBI" id="CHEBI:18420"/>
    </cofactor>
</comment>
<evidence type="ECO:0000256" key="6">
    <source>
        <dbReference type="ARBA" id="ARBA00047317"/>
    </source>
</evidence>
<dbReference type="Gene3D" id="3.40.980.10">
    <property type="entry name" value="MoaB/Mog-like domain"/>
    <property type="match status" value="1"/>
</dbReference>
<accession>A0ABT0C933</accession>
<gene>
    <name evidence="9" type="ORF">JX360_05180</name>
</gene>
<dbReference type="InterPro" id="IPR036425">
    <property type="entry name" value="MoaB/Mog-like_dom_sf"/>
</dbReference>
<organism evidence="9 10">
    <name type="scientific">Thermostichus vulcanus str. 'Rupite'</name>
    <dbReference type="NCBI Taxonomy" id="2813851"/>
    <lineage>
        <taxon>Bacteria</taxon>
        <taxon>Bacillati</taxon>
        <taxon>Cyanobacteriota</taxon>
        <taxon>Cyanophyceae</taxon>
        <taxon>Thermostichales</taxon>
        <taxon>Thermostichaceae</taxon>
        <taxon>Thermostichus</taxon>
    </lineage>
</organism>
<dbReference type="EMBL" id="JAFIRA010000008">
    <property type="protein sequence ID" value="MCJ2542302.1"/>
    <property type="molecule type" value="Genomic_DNA"/>
</dbReference>
<dbReference type="InterPro" id="IPR008284">
    <property type="entry name" value="MoCF_biosynth_CS"/>
</dbReference>
<sequence>MLPVAEAEALILQAVQPLGTEWVELGSAQGRILSQTLCSPQDFPAQPTSSMDGYGVRFADVQQGIPCDLQVSETIPAGRAPATELQPGQAVRLYTGSVLPVGADTVVMQEYTQRLSEAQVRILKEPQQGEFVRPQGSFAQQGDPLLERGQRLEGAELAVLAALRQAVVPVFRQPRVAILSTGDELVPIQQVPGPGQIVDSNQYGLAALVQTAGGIPVKLGIVPDHPQVLRETMQQALGAADVVISSGGVSVGDFDYVEQLLEDLGGAIFIRSVAIKPGKPLTVARFSNLHGPDKLYFGLPGNPVSALVTFWRFLHPALRKIGGSLPPYLEVISATSLKDLHADGKREHYLWGRLHLKSDQAQFQPANSHNSGNLMNLTGCNGLAVLPIGTTQIPAGSPVQVLRLP</sequence>
<evidence type="ECO:0000256" key="2">
    <source>
        <dbReference type="ARBA" id="ARBA00005046"/>
    </source>
</evidence>
<dbReference type="Pfam" id="PF03454">
    <property type="entry name" value="MoeA_C"/>
    <property type="match status" value="1"/>
</dbReference>
<evidence type="ECO:0000256" key="7">
    <source>
        <dbReference type="RuleBase" id="RU365090"/>
    </source>
</evidence>
<name>A0ABT0C933_THEVL</name>
<keyword evidence="5 7" id="KW-0501">Molybdenum cofactor biosynthesis</keyword>
<dbReference type="Gene3D" id="2.170.190.11">
    <property type="entry name" value="Molybdopterin biosynthesis moea protein, domain 3"/>
    <property type="match status" value="1"/>
</dbReference>
<dbReference type="NCBIfam" id="TIGR00177">
    <property type="entry name" value="molyb_syn"/>
    <property type="match status" value="1"/>
</dbReference>
<protein>
    <recommendedName>
        <fullName evidence="7">Molybdopterin molybdenumtransferase</fullName>
        <ecNumber evidence="7">2.10.1.1</ecNumber>
    </recommendedName>
</protein>
<dbReference type="Proteomes" id="UP000830835">
    <property type="component" value="Unassembled WGS sequence"/>
</dbReference>
<dbReference type="CDD" id="cd00887">
    <property type="entry name" value="MoeA"/>
    <property type="match status" value="1"/>
</dbReference>
<dbReference type="SUPFAM" id="SSF53218">
    <property type="entry name" value="Molybdenum cofactor biosynthesis proteins"/>
    <property type="match status" value="1"/>
</dbReference>
<dbReference type="PANTHER" id="PTHR10192">
    <property type="entry name" value="MOLYBDOPTERIN BIOSYNTHESIS PROTEIN"/>
    <property type="match status" value="1"/>
</dbReference>
<dbReference type="InterPro" id="IPR001453">
    <property type="entry name" value="MoaB/Mog_dom"/>
</dbReference>
<dbReference type="InterPro" id="IPR005111">
    <property type="entry name" value="MoeA_C_domain_IV"/>
</dbReference>
<comment type="pathway">
    <text evidence="2 7">Cofactor biosynthesis; molybdopterin biosynthesis.</text>
</comment>
<comment type="caution">
    <text evidence="9">The sequence shown here is derived from an EMBL/GenBank/DDBJ whole genome shotgun (WGS) entry which is preliminary data.</text>
</comment>
<dbReference type="Gene3D" id="2.40.340.10">
    <property type="entry name" value="MoeA, C-terminal, domain IV"/>
    <property type="match status" value="1"/>
</dbReference>
<proteinExistence type="inferred from homology"/>
<evidence type="ECO:0000256" key="1">
    <source>
        <dbReference type="ARBA" id="ARBA00002901"/>
    </source>
</evidence>
<dbReference type="Pfam" id="PF03453">
    <property type="entry name" value="MoeA_N"/>
    <property type="match status" value="1"/>
</dbReference>